<protein>
    <submittedName>
        <fullName evidence="1">Uncharacterized protein</fullName>
    </submittedName>
</protein>
<keyword evidence="2" id="KW-1185">Reference proteome</keyword>
<evidence type="ECO:0000313" key="1">
    <source>
        <dbReference type="EMBL" id="ORY58207.1"/>
    </source>
</evidence>
<dbReference type="GeneID" id="63775061"/>
<proteinExistence type="predicted"/>
<dbReference type="EMBL" id="MCFJ01000017">
    <property type="protein sequence ID" value="ORY58207.1"/>
    <property type="molecule type" value="Genomic_DNA"/>
</dbReference>
<evidence type="ECO:0000313" key="2">
    <source>
        <dbReference type="Proteomes" id="UP000193689"/>
    </source>
</evidence>
<comment type="caution">
    <text evidence="1">The sequence shown here is derived from an EMBL/GenBank/DDBJ whole genome shotgun (WGS) entry which is preliminary data.</text>
</comment>
<dbReference type="OrthoDB" id="9983560at2759"/>
<gene>
    <name evidence="1" type="ORF">BCR38DRAFT_413602</name>
</gene>
<dbReference type="RefSeq" id="XP_040711242.1">
    <property type="nucleotide sequence ID" value="XM_040858849.1"/>
</dbReference>
<dbReference type="Proteomes" id="UP000193689">
    <property type="component" value="Unassembled WGS sequence"/>
</dbReference>
<dbReference type="AlphaFoldDB" id="A0A1Y2DG82"/>
<sequence>MIQGPNDKRWPSNVSWATFNLLLRDRLIKTNPIAEPCYPGADFNSADYEYQPQQVLDTISWDGQMDMVAWKSGFGTTGTALTSNLLTHLPTSRTGNGVLSTSMRPGNGEANNAIVVGGGAGSRRATGGCHLGVVMVQRPAIMVLVQTSSLKLSCFSLMGVLPLPATVRARIFAGLCVVSGQATVSYSAQLFKRTQRRHDYYTPPYQCALFKHPEFQQLAPARRRGSFAGYAYWFQNLPTVLVAHATSGYTHWLLDNLGKNQAEAEAAFAPIRADLQAKFNTTLFIGDSYASYTGYWSFWSLRSDRRHLYVDFAPYRSKLRV</sequence>
<reference evidence="1 2" key="1">
    <citation type="submission" date="2016-07" db="EMBL/GenBank/DDBJ databases">
        <title>Pervasive Adenine N6-methylation of Active Genes in Fungi.</title>
        <authorList>
            <consortium name="DOE Joint Genome Institute"/>
            <person name="Mondo S.J."/>
            <person name="Dannebaum R.O."/>
            <person name="Kuo R.C."/>
            <person name="Labutti K."/>
            <person name="Haridas S."/>
            <person name="Kuo A."/>
            <person name="Salamov A."/>
            <person name="Ahrendt S.R."/>
            <person name="Lipzen A."/>
            <person name="Sullivan W."/>
            <person name="Andreopoulos W.B."/>
            <person name="Clum A."/>
            <person name="Lindquist E."/>
            <person name="Daum C."/>
            <person name="Ramamoorthy G.K."/>
            <person name="Gryganskyi A."/>
            <person name="Culley D."/>
            <person name="Magnuson J.K."/>
            <person name="James T.Y."/>
            <person name="O'Malley M.A."/>
            <person name="Stajich J.E."/>
            <person name="Spatafora J.W."/>
            <person name="Visel A."/>
            <person name="Grigoriev I.V."/>
        </authorList>
    </citation>
    <scope>NUCLEOTIDE SEQUENCE [LARGE SCALE GENOMIC DNA]</scope>
    <source>
        <strain evidence="1 2">CBS 129021</strain>
    </source>
</reference>
<dbReference type="InParanoid" id="A0A1Y2DG82"/>
<organism evidence="1 2">
    <name type="scientific">Pseudomassariella vexata</name>
    <dbReference type="NCBI Taxonomy" id="1141098"/>
    <lineage>
        <taxon>Eukaryota</taxon>
        <taxon>Fungi</taxon>
        <taxon>Dikarya</taxon>
        <taxon>Ascomycota</taxon>
        <taxon>Pezizomycotina</taxon>
        <taxon>Sordariomycetes</taxon>
        <taxon>Xylariomycetidae</taxon>
        <taxon>Amphisphaeriales</taxon>
        <taxon>Pseudomassariaceae</taxon>
        <taxon>Pseudomassariella</taxon>
    </lineage>
</organism>
<dbReference type="STRING" id="1141098.A0A1Y2DG82"/>
<name>A0A1Y2DG82_9PEZI</name>
<accession>A0A1Y2DG82</accession>